<proteinExistence type="evidence at transcript level"/>
<dbReference type="Gene3D" id="3.90.280.10">
    <property type="entry name" value="PEBP-like"/>
    <property type="match status" value="1"/>
</dbReference>
<dbReference type="SUPFAM" id="SSF49777">
    <property type="entry name" value="PEBP-like"/>
    <property type="match status" value="1"/>
</dbReference>
<dbReference type="CDD" id="cd00866">
    <property type="entry name" value="PEBP_euk"/>
    <property type="match status" value="1"/>
</dbReference>
<accession>A0A7D6EZ15</accession>
<name>A0A7D6EZ15_9ASPA</name>
<dbReference type="InterPro" id="IPR008914">
    <property type="entry name" value="PEBP"/>
</dbReference>
<protein>
    <submittedName>
        <fullName evidence="1">Flowering locus T 1A</fullName>
    </submittedName>
</protein>
<organism evidence="1">
    <name type="scientific">Masdevallia coccinea</name>
    <dbReference type="NCBI Taxonomy" id="125431"/>
    <lineage>
        <taxon>Eukaryota</taxon>
        <taxon>Viridiplantae</taxon>
        <taxon>Streptophyta</taxon>
        <taxon>Embryophyta</taxon>
        <taxon>Tracheophyta</taxon>
        <taxon>Spermatophyta</taxon>
        <taxon>Magnoliopsida</taxon>
        <taxon>Liliopsida</taxon>
        <taxon>Asparagales</taxon>
        <taxon>Orchidaceae</taxon>
        <taxon>Epidendroideae</taxon>
        <taxon>Epidendreae</taxon>
        <taxon>Pleurothallidinae</taxon>
        <taxon>Masdevallia</taxon>
    </lineage>
</organism>
<evidence type="ECO:0000313" key="1">
    <source>
        <dbReference type="EMBL" id="QLM02156.1"/>
    </source>
</evidence>
<dbReference type="PANTHER" id="PTHR11362">
    <property type="entry name" value="PHOSPHATIDYLETHANOLAMINE-BINDING PROTEIN"/>
    <property type="match status" value="1"/>
</dbReference>
<dbReference type="InterPro" id="IPR036610">
    <property type="entry name" value="PEBP-like_sf"/>
</dbReference>
<reference evidence="1" key="1">
    <citation type="journal article" date="2020" name="Front. Plant Sci.">
        <title>Evolution and Expression of Reproductive Transition Regulatory Genes FT/TFL1 With Emphasis in Selected Neotropical Orchids.</title>
        <authorList>
            <person name="Ospina-Zapata D.A."/>
            <person name="Madrigal Y."/>
            <person name="Alzate J.F."/>
            <person name="Pabon-Mora N."/>
        </authorList>
    </citation>
    <scope>NUCLEOTIDE SEQUENCE</scope>
    <source>
        <tissue evidence="1">Leaves</tissue>
    </source>
</reference>
<dbReference type="InterPro" id="IPR035810">
    <property type="entry name" value="PEBP_euk"/>
</dbReference>
<dbReference type="PANTHER" id="PTHR11362:SF9">
    <property type="entry name" value="PROTEIN FLOWERING LOCUS T-RELATED"/>
    <property type="match status" value="1"/>
</dbReference>
<dbReference type="EMBL" id="MN968850">
    <property type="protein sequence ID" value="QLM02156.1"/>
    <property type="molecule type" value="mRNA"/>
</dbReference>
<dbReference type="Pfam" id="PF01161">
    <property type="entry name" value="PBP"/>
    <property type="match status" value="1"/>
</dbReference>
<dbReference type="AlphaFoldDB" id="A0A7D6EZ15"/>
<sequence length="176" mass="19633">MSGSSSSTINNVLGEIFGTFDLSVKLRVSFNNKLVFNGCDLRPSNVINRPRVEVGGEDMRVFYTLIMVDLDAPNPSNPTLKEYLHWMVTDIPATTDPSFGHEVVDYESPHPMTGIHRIVIALLKQQKKGTINLKPNSRENFDTQTFAQAYNLTTPAIAAYFNCQREAGSGGRRFFS</sequence>